<dbReference type="Pfam" id="PF14525">
    <property type="entry name" value="AraC_binding_2"/>
    <property type="match status" value="1"/>
</dbReference>
<accession>A0ABW0XHX7</accession>
<dbReference type="RefSeq" id="WP_381207692.1">
    <property type="nucleotide sequence ID" value="NZ_JBHSPC010000018.1"/>
</dbReference>
<dbReference type="Gene3D" id="1.10.10.60">
    <property type="entry name" value="Homeodomain-like"/>
    <property type="match status" value="1"/>
</dbReference>
<evidence type="ECO:0000256" key="2">
    <source>
        <dbReference type="ARBA" id="ARBA00023125"/>
    </source>
</evidence>
<reference evidence="6" key="1">
    <citation type="journal article" date="2019" name="Int. J. Syst. Evol. Microbiol.">
        <title>The Global Catalogue of Microorganisms (GCM) 10K type strain sequencing project: providing services to taxonomists for standard genome sequencing and annotation.</title>
        <authorList>
            <consortium name="The Broad Institute Genomics Platform"/>
            <consortium name="The Broad Institute Genome Sequencing Center for Infectious Disease"/>
            <person name="Wu L."/>
            <person name="Ma J."/>
        </authorList>
    </citation>
    <scope>NUCLEOTIDE SEQUENCE [LARGE SCALE GENOMIC DNA]</scope>
    <source>
        <strain evidence="6">JCM 13852</strain>
    </source>
</reference>
<dbReference type="PROSITE" id="PS00041">
    <property type="entry name" value="HTH_ARAC_FAMILY_1"/>
    <property type="match status" value="1"/>
</dbReference>
<evidence type="ECO:0000256" key="1">
    <source>
        <dbReference type="ARBA" id="ARBA00023015"/>
    </source>
</evidence>
<keyword evidence="3" id="KW-0804">Transcription</keyword>
<dbReference type="PANTHER" id="PTHR46796:SF12">
    <property type="entry name" value="HTH-TYPE DNA-BINDING TRANSCRIPTIONAL ACTIVATOR EUTR"/>
    <property type="match status" value="1"/>
</dbReference>
<keyword evidence="2" id="KW-0238">DNA-binding</keyword>
<dbReference type="Pfam" id="PF12833">
    <property type="entry name" value="HTH_18"/>
    <property type="match status" value="1"/>
</dbReference>
<evidence type="ECO:0000256" key="3">
    <source>
        <dbReference type="ARBA" id="ARBA00023163"/>
    </source>
</evidence>
<sequence length="337" mass="37186">MATRAGLLTRTPLRRFSVMEDAELEALEASAPVWLTECKFKTPRRQLAAITRASLSATTLGPVKLVYAHTVGSELAVDFTRQESNYVVSFALAGTNQVTVANEQALCSATRAVILSPQMVAGMHLSDGYAQVHVSIERFALDRNLERMLDRPVTKPIRFQIDMDLTRPVLASWVRGVKVLLEDLDEASGLSAVGAEANPWPDFLMTGLLLAQPNNYSEWLNQGQVNGFRPQSLKRAVELIEQEPAGDLSLSRLCSVAGVSARALQRHFREYVGLSPREYVQRVRLEHAHNDLAAGAGKTVAEIAYRSGFTHVPRFAGAYRERYGVPPLVTLRESATR</sequence>
<dbReference type="InterPro" id="IPR009057">
    <property type="entry name" value="Homeodomain-like_sf"/>
</dbReference>
<evidence type="ECO:0000259" key="4">
    <source>
        <dbReference type="PROSITE" id="PS01124"/>
    </source>
</evidence>
<dbReference type="PANTHER" id="PTHR46796">
    <property type="entry name" value="HTH-TYPE TRANSCRIPTIONAL ACTIVATOR RHAS-RELATED"/>
    <property type="match status" value="1"/>
</dbReference>
<dbReference type="Proteomes" id="UP001596183">
    <property type="component" value="Unassembled WGS sequence"/>
</dbReference>
<dbReference type="SMART" id="SM00342">
    <property type="entry name" value="HTH_ARAC"/>
    <property type="match status" value="1"/>
</dbReference>
<dbReference type="InterPro" id="IPR035418">
    <property type="entry name" value="AraC-bd_2"/>
</dbReference>
<gene>
    <name evidence="5" type="ORF">ACFP2V_08140</name>
</gene>
<organism evidence="5 6">
    <name type="scientific">Streptomyces incanus</name>
    <dbReference type="NCBI Taxonomy" id="887453"/>
    <lineage>
        <taxon>Bacteria</taxon>
        <taxon>Bacillati</taxon>
        <taxon>Actinomycetota</taxon>
        <taxon>Actinomycetes</taxon>
        <taxon>Kitasatosporales</taxon>
        <taxon>Streptomycetaceae</taxon>
        <taxon>Streptomyces</taxon>
    </lineage>
</organism>
<proteinExistence type="predicted"/>
<comment type="caution">
    <text evidence="5">The sequence shown here is derived from an EMBL/GenBank/DDBJ whole genome shotgun (WGS) entry which is preliminary data.</text>
</comment>
<evidence type="ECO:0000313" key="6">
    <source>
        <dbReference type="Proteomes" id="UP001596183"/>
    </source>
</evidence>
<dbReference type="EMBL" id="JBHSPC010000018">
    <property type="protein sequence ID" value="MFC5670078.1"/>
    <property type="molecule type" value="Genomic_DNA"/>
</dbReference>
<keyword evidence="1" id="KW-0805">Transcription regulation</keyword>
<dbReference type="PROSITE" id="PS01124">
    <property type="entry name" value="HTH_ARAC_FAMILY_2"/>
    <property type="match status" value="1"/>
</dbReference>
<protein>
    <submittedName>
        <fullName evidence="5">AraC family transcriptional regulator</fullName>
    </submittedName>
</protein>
<keyword evidence="6" id="KW-1185">Reference proteome</keyword>
<dbReference type="InterPro" id="IPR018060">
    <property type="entry name" value="HTH_AraC"/>
</dbReference>
<dbReference type="SUPFAM" id="SSF46689">
    <property type="entry name" value="Homeodomain-like"/>
    <property type="match status" value="2"/>
</dbReference>
<evidence type="ECO:0000313" key="5">
    <source>
        <dbReference type="EMBL" id="MFC5670078.1"/>
    </source>
</evidence>
<name>A0ABW0XHX7_9ACTN</name>
<feature type="domain" description="HTH araC/xylS-type" evidence="4">
    <location>
        <begin position="234"/>
        <end position="333"/>
    </location>
</feature>
<dbReference type="InterPro" id="IPR018062">
    <property type="entry name" value="HTH_AraC-typ_CS"/>
</dbReference>
<dbReference type="InterPro" id="IPR050204">
    <property type="entry name" value="AraC_XylS_family_regulators"/>
</dbReference>